<evidence type="ECO:0000313" key="1">
    <source>
        <dbReference type="EMBL" id="PFH51460.1"/>
    </source>
</evidence>
<dbReference type="STRING" id="703135.A0A2A9NUS6"/>
<keyword evidence="2" id="KW-1185">Reference proteome</keyword>
<dbReference type="Pfam" id="PF13233">
    <property type="entry name" value="Complex1_LYR_2"/>
    <property type="match status" value="1"/>
</dbReference>
<name>A0A2A9NUS6_9AGAR</name>
<reference evidence="1 2" key="1">
    <citation type="submission" date="2014-02" db="EMBL/GenBank/DDBJ databases">
        <title>Transposable element dynamics among asymbiotic and ectomycorrhizal Amanita fungi.</title>
        <authorList>
            <consortium name="DOE Joint Genome Institute"/>
            <person name="Hess J."/>
            <person name="Skrede I."/>
            <person name="Wolfe B."/>
            <person name="LaButti K."/>
            <person name="Ohm R.A."/>
            <person name="Grigoriev I.V."/>
            <person name="Pringle A."/>
        </authorList>
    </citation>
    <scope>NUCLEOTIDE SEQUENCE [LARGE SCALE GENOMIC DNA]</scope>
    <source>
        <strain evidence="1 2">SKay4041</strain>
    </source>
</reference>
<dbReference type="Proteomes" id="UP000242287">
    <property type="component" value="Unassembled WGS sequence"/>
</dbReference>
<dbReference type="PANTHER" id="PTHR28015">
    <property type="entry name" value="ATP SYNTHASE ASSEMBLY FACTOR FMC1, MITOCHONDRIAL"/>
    <property type="match status" value="1"/>
</dbReference>
<dbReference type="OrthoDB" id="15893at2759"/>
<dbReference type="GO" id="GO:0005759">
    <property type="term" value="C:mitochondrial matrix"/>
    <property type="evidence" value="ECO:0007669"/>
    <property type="project" value="TreeGrafter"/>
</dbReference>
<accession>A0A2A9NUS6</accession>
<dbReference type="GO" id="GO:0033615">
    <property type="term" value="P:mitochondrial proton-transporting ATP synthase complex assembly"/>
    <property type="evidence" value="ECO:0007669"/>
    <property type="project" value="InterPro"/>
</dbReference>
<protein>
    <submittedName>
        <fullName evidence="1">Uncharacterized protein</fullName>
    </submittedName>
</protein>
<sequence>MVPRHVQLYRSILSEVKKSATTPGKRNRAITAQLRAIAEKGRQPENTQTLQDLQNALLFFRSQREYKVLLHRYNPTLDLTSEERIKATANRVGLDMPVTS</sequence>
<organism evidence="1 2">
    <name type="scientific">Amanita thiersii Skay4041</name>
    <dbReference type="NCBI Taxonomy" id="703135"/>
    <lineage>
        <taxon>Eukaryota</taxon>
        <taxon>Fungi</taxon>
        <taxon>Dikarya</taxon>
        <taxon>Basidiomycota</taxon>
        <taxon>Agaricomycotina</taxon>
        <taxon>Agaricomycetes</taxon>
        <taxon>Agaricomycetidae</taxon>
        <taxon>Agaricales</taxon>
        <taxon>Pluteineae</taxon>
        <taxon>Amanitaceae</taxon>
        <taxon>Amanita</taxon>
    </lineage>
</organism>
<proteinExistence type="predicted"/>
<evidence type="ECO:0000313" key="2">
    <source>
        <dbReference type="Proteomes" id="UP000242287"/>
    </source>
</evidence>
<gene>
    <name evidence="1" type="ORF">AMATHDRAFT_142531</name>
</gene>
<dbReference type="InterPro" id="IPR039196">
    <property type="entry name" value="Fmc1"/>
</dbReference>
<dbReference type="PANTHER" id="PTHR28015:SF1">
    <property type="entry name" value="ATP SYNTHASE ASSEMBLY FACTOR FMC1, MITOCHONDRIAL"/>
    <property type="match status" value="1"/>
</dbReference>
<dbReference type="EMBL" id="KZ301988">
    <property type="protein sequence ID" value="PFH51460.1"/>
    <property type="molecule type" value="Genomic_DNA"/>
</dbReference>
<dbReference type="AlphaFoldDB" id="A0A2A9NUS6"/>